<evidence type="ECO:0000313" key="2">
    <source>
        <dbReference type="Proteomes" id="UP001142489"/>
    </source>
</evidence>
<evidence type="ECO:0000313" key="1">
    <source>
        <dbReference type="EMBL" id="KAJ7310516.1"/>
    </source>
</evidence>
<dbReference type="Proteomes" id="UP001142489">
    <property type="component" value="Unassembled WGS sequence"/>
</dbReference>
<organism evidence="1 2">
    <name type="scientific">Phrynocephalus forsythii</name>
    <dbReference type="NCBI Taxonomy" id="171643"/>
    <lineage>
        <taxon>Eukaryota</taxon>
        <taxon>Metazoa</taxon>
        <taxon>Chordata</taxon>
        <taxon>Craniata</taxon>
        <taxon>Vertebrata</taxon>
        <taxon>Euteleostomi</taxon>
        <taxon>Lepidosauria</taxon>
        <taxon>Squamata</taxon>
        <taxon>Bifurcata</taxon>
        <taxon>Unidentata</taxon>
        <taxon>Episquamata</taxon>
        <taxon>Toxicofera</taxon>
        <taxon>Iguania</taxon>
        <taxon>Acrodonta</taxon>
        <taxon>Agamidae</taxon>
        <taxon>Agaminae</taxon>
        <taxon>Phrynocephalus</taxon>
    </lineage>
</organism>
<proteinExistence type="predicted"/>
<protein>
    <submittedName>
        <fullName evidence="1">Uncharacterized protein</fullName>
    </submittedName>
</protein>
<dbReference type="OrthoDB" id="9050357at2759"/>
<name>A0A9Q0XD66_9SAUR</name>
<comment type="caution">
    <text evidence="1">The sequence shown here is derived from an EMBL/GenBank/DDBJ whole genome shotgun (WGS) entry which is preliminary data.</text>
</comment>
<feature type="non-terminal residue" evidence="1">
    <location>
        <position position="1"/>
    </location>
</feature>
<dbReference type="AlphaFoldDB" id="A0A9Q0XD66"/>
<gene>
    <name evidence="1" type="ORF">JRQ81_007438</name>
</gene>
<reference evidence="1" key="1">
    <citation type="journal article" date="2023" name="DNA Res.">
        <title>Chromosome-level genome assembly of Phrynocephalus forsythii using third-generation DNA sequencing and Hi-C analysis.</title>
        <authorList>
            <person name="Qi Y."/>
            <person name="Zhao W."/>
            <person name="Zhao Y."/>
            <person name="Niu C."/>
            <person name="Cao S."/>
            <person name="Zhang Y."/>
        </authorList>
    </citation>
    <scope>NUCLEOTIDE SEQUENCE</scope>
    <source>
        <tissue evidence="1">Muscle</tissue>
    </source>
</reference>
<accession>A0A9Q0XD66</accession>
<dbReference type="EMBL" id="JAPFRF010000015">
    <property type="protein sequence ID" value="KAJ7310516.1"/>
    <property type="molecule type" value="Genomic_DNA"/>
</dbReference>
<feature type="non-terminal residue" evidence="1">
    <location>
        <position position="115"/>
    </location>
</feature>
<sequence>DEDSPGLHISRRVRKAILQRFYVDVFTLLKPEEEGGGMKERHKTKKPKCQATERNFENWLEGFAEYAGIIQAAYPERAWHLNNHYKNVLCRVAGEAATLAYDENFRKEHLKAPKP</sequence>
<keyword evidence="2" id="KW-1185">Reference proteome</keyword>